<feature type="domain" description="HTH gntR-type" evidence="9">
    <location>
        <begin position="20"/>
        <end position="88"/>
    </location>
</feature>
<dbReference type="Proteomes" id="UP001250538">
    <property type="component" value="Unassembled WGS sequence"/>
</dbReference>
<keyword evidence="7" id="KW-0238">DNA-binding</keyword>
<dbReference type="SUPFAM" id="SSF53383">
    <property type="entry name" value="PLP-dependent transferases"/>
    <property type="match status" value="1"/>
</dbReference>
<evidence type="ECO:0000313" key="11">
    <source>
        <dbReference type="Proteomes" id="UP001250538"/>
    </source>
</evidence>
<reference evidence="11" key="1">
    <citation type="submission" date="2023-09" db="EMBL/GenBank/DDBJ databases">
        <title>Paenibacillus sp. chi10 Genome sequencing and assembly.</title>
        <authorList>
            <person name="Kim I."/>
        </authorList>
    </citation>
    <scope>NUCLEOTIDE SEQUENCE [LARGE SCALE GENOMIC DNA]</scope>
    <source>
        <strain evidence="11">chi10</strain>
    </source>
</reference>
<dbReference type="InterPro" id="IPR036388">
    <property type="entry name" value="WH-like_DNA-bd_sf"/>
</dbReference>
<keyword evidence="3 10" id="KW-0032">Aminotransferase</keyword>
<proteinExistence type="inferred from homology"/>
<evidence type="ECO:0000256" key="5">
    <source>
        <dbReference type="ARBA" id="ARBA00022898"/>
    </source>
</evidence>
<keyword evidence="11" id="KW-1185">Reference proteome</keyword>
<dbReference type="PROSITE" id="PS50949">
    <property type="entry name" value="HTH_GNTR"/>
    <property type="match status" value="1"/>
</dbReference>
<accession>A0AAJ2K0A5</accession>
<dbReference type="InterPro" id="IPR015424">
    <property type="entry name" value="PyrdxlP-dep_Trfase"/>
</dbReference>
<evidence type="ECO:0000256" key="8">
    <source>
        <dbReference type="ARBA" id="ARBA00023163"/>
    </source>
</evidence>
<dbReference type="SMART" id="SM00345">
    <property type="entry name" value="HTH_GNTR"/>
    <property type="match status" value="1"/>
</dbReference>
<dbReference type="Gene3D" id="3.40.640.10">
    <property type="entry name" value="Type I PLP-dependent aspartate aminotransferase-like (Major domain)"/>
    <property type="match status" value="1"/>
</dbReference>
<evidence type="ECO:0000256" key="2">
    <source>
        <dbReference type="ARBA" id="ARBA00005384"/>
    </source>
</evidence>
<dbReference type="Pfam" id="PF00392">
    <property type="entry name" value="GntR"/>
    <property type="match status" value="1"/>
</dbReference>
<sequence>MPKTCSIDYSDWRLERSSSIALYKQIEHYMKSKILSMEWEAGARLPAQRKLAKQLGVNRSTLVAALDCLTDAGFIEGNSGGGTVITDMAHRVDSMSPILPNWNAYVEEGSHYPNLPIIQTINNMEISPQMIRMGTGELAPDLLPTKEMEKTIRGAIDHGISLGYEQPLGHYPLREQLSKQLSEQGIEAAPNSILIVSGALQALQLIAAGLVGRGSTMLVEKPSYLYSIHAFQSAGLKMVGVPMDQGGIQVNALEQYALRYKASLLYTIPSFHNPTGTVMEQDRREALMNISNRIGLPIIEDSAYEALWLDAPAPRSLKSMDEHGQVLYVGTMSKCVCPGLRMGWIVGSQQVIERLADIKMQMDYGSSSLSQQVAAEWLRSGLHEARIQYIRAQLRLRRDFLLDQLKQHWSSFAAWRVPQGGFYIWVTMDKSIAIEALFKHALACGILLNPGYIYDRSSKHQLRLSYAYASFVEMERAIQLIAKWVKNKNVIER</sequence>
<dbReference type="InterPro" id="IPR004839">
    <property type="entry name" value="Aminotransferase_I/II_large"/>
</dbReference>
<dbReference type="GO" id="GO:0003700">
    <property type="term" value="F:DNA-binding transcription factor activity"/>
    <property type="evidence" value="ECO:0007669"/>
    <property type="project" value="InterPro"/>
</dbReference>
<dbReference type="InterPro" id="IPR036390">
    <property type="entry name" value="WH_DNA-bd_sf"/>
</dbReference>
<comment type="caution">
    <text evidence="10">The sequence shown here is derived from an EMBL/GenBank/DDBJ whole genome shotgun (WGS) entry which is preliminary data.</text>
</comment>
<dbReference type="InterPro" id="IPR015421">
    <property type="entry name" value="PyrdxlP-dep_Trfase_major"/>
</dbReference>
<evidence type="ECO:0000256" key="1">
    <source>
        <dbReference type="ARBA" id="ARBA00001933"/>
    </source>
</evidence>
<dbReference type="FunFam" id="3.40.640.10:FF:000023">
    <property type="entry name" value="Transcriptional regulator, GntR family"/>
    <property type="match status" value="1"/>
</dbReference>
<evidence type="ECO:0000256" key="4">
    <source>
        <dbReference type="ARBA" id="ARBA00022679"/>
    </source>
</evidence>
<dbReference type="GO" id="GO:0008483">
    <property type="term" value="F:transaminase activity"/>
    <property type="evidence" value="ECO:0007669"/>
    <property type="project" value="UniProtKB-KW"/>
</dbReference>
<comment type="similarity">
    <text evidence="2">In the C-terminal section; belongs to the class-I pyridoxal-phosphate-dependent aminotransferase family.</text>
</comment>
<dbReference type="CDD" id="cd00609">
    <property type="entry name" value="AAT_like"/>
    <property type="match status" value="1"/>
</dbReference>
<evidence type="ECO:0000256" key="7">
    <source>
        <dbReference type="ARBA" id="ARBA00023125"/>
    </source>
</evidence>
<keyword evidence="8" id="KW-0804">Transcription</keyword>
<dbReference type="Gene3D" id="3.90.1150.10">
    <property type="entry name" value="Aspartate Aminotransferase, domain 1"/>
    <property type="match status" value="1"/>
</dbReference>
<dbReference type="InterPro" id="IPR000524">
    <property type="entry name" value="Tscrpt_reg_HTH_GntR"/>
</dbReference>
<organism evidence="10 11">
    <name type="scientific">Paenibacillus suaedae</name>
    <dbReference type="NCBI Taxonomy" id="3077233"/>
    <lineage>
        <taxon>Bacteria</taxon>
        <taxon>Bacillati</taxon>
        <taxon>Bacillota</taxon>
        <taxon>Bacilli</taxon>
        <taxon>Bacillales</taxon>
        <taxon>Paenibacillaceae</taxon>
        <taxon>Paenibacillus</taxon>
    </lineage>
</organism>
<comment type="cofactor">
    <cofactor evidence="1">
        <name>pyridoxal 5'-phosphate</name>
        <dbReference type="ChEBI" id="CHEBI:597326"/>
    </cofactor>
</comment>
<dbReference type="InterPro" id="IPR051446">
    <property type="entry name" value="HTH_trans_reg/aminotransferase"/>
</dbReference>
<evidence type="ECO:0000313" key="10">
    <source>
        <dbReference type="EMBL" id="MDT8977453.1"/>
    </source>
</evidence>
<dbReference type="PANTHER" id="PTHR46577">
    <property type="entry name" value="HTH-TYPE TRANSCRIPTIONAL REGULATORY PROTEIN GABR"/>
    <property type="match status" value="1"/>
</dbReference>
<name>A0AAJ2K0A5_9BACL</name>
<protein>
    <submittedName>
        <fullName evidence="10">PLP-dependent aminotransferase family protein</fullName>
    </submittedName>
</protein>
<dbReference type="Gene3D" id="1.10.10.10">
    <property type="entry name" value="Winged helix-like DNA-binding domain superfamily/Winged helix DNA-binding domain"/>
    <property type="match status" value="1"/>
</dbReference>
<evidence type="ECO:0000256" key="3">
    <source>
        <dbReference type="ARBA" id="ARBA00022576"/>
    </source>
</evidence>
<dbReference type="CDD" id="cd07377">
    <property type="entry name" value="WHTH_GntR"/>
    <property type="match status" value="1"/>
</dbReference>
<evidence type="ECO:0000259" key="9">
    <source>
        <dbReference type="PROSITE" id="PS50949"/>
    </source>
</evidence>
<keyword evidence="5" id="KW-0663">Pyridoxal phosphate</keyword>
<gene>
    <name evidence="10" type="ORF">RQP50_14540</name>
</gene>
<dbReference type="RefSeq" id="WP_315745844.1">
    <property type="nucleotide sequence ID" value="NZ_JAVYAA010000003.1"/>
</dbReference>
<dbReference type="GO" id="GO:0030170">
    <property type="term" value="F:pyridoxal phosphate binding"/>
    <property type="evidence" value="ECO:0007669"/>
    <property type="project" value="InterPro"/>
</dbReference>
<keyword evidence="4" id="KW-0808">Transferase</keyword>
<dbReference type="PANTHER" id="PTHR46577:SF2">
    <property type="entry name" value="TRANSCRIPTIONAL REGULATORY PROTEIN"/>
    <property type="match status" value="1"/>
</dbReference>
<dbReference type="InterPro" id="IPR015422">
    <property type="entry name" value="PyrdxlP-dep_Trfase_small"/>
</dbReference>
<dbReference type="AlphaFoldDB" id="A0AAJ2K0A5"/>
<evidence type="ECO:0000256" key="6">
    <source>
        <dbReference type="ARBA" id="ARBA00023015"/>
    </source>
</evidence>
<dbReference type="EMBL" id="JAVYAA010000003">
    <property type="protein sequence ID" value="MDT8977453.1"/>
    <property type="molecule type" value="Genomic_DNA"/>
</dbReference>
<dbReference type="PRINTS" id="PR00035">
    <property type="entry name" value="HTHGNTR"/>
</dbReference>
<keyword evidence="6" id="KW-0805">Transcription regulation</keyword>
<dbReference type="SUPFAM" id="SSF46785">
    <property type="entry name" value="Winged helix' DNA-binding domain"/>
    <property type="match status" value="1"/>
</dbReference>
<dbReference type="GO" id="GO:0003677">
    <property type="term" value="F:DNA binding"/>
    <property type="evidence" value="ECO:0007669"/>
    <property type="project" value="UniProtKB-KW"/>
</dbReference>
<dbReference type="Pfam" id="PF00155">
    <property type="entry name" value="Aminotran_1_2"/>
    <property type="match status" value="1"/>
</dbReference>